<reference evidence="1 2" key="1">
    <citation type="submission" date="2018-08" db="EMBL/GenBank/DDBJ databases">
        <title>Genomic Encyclopedia of Type Strains, Phase IV (KMG-IV): sequencing the most valuable type-strain genomes for metagenomic binning, comparative biology and taxonomic classification.</title>
        <authorList>
            <person name="Goeker M."/>
        </authorList>
    </citation>
    <scope>NUCLEOTIDE SEQUENCE [LARGE SCALE GENOMIC DNA]</scope>
    <source>
        <strain evidence="1 2">DSM 25527</strain>
    </source>
</reference>
<keyword evidence="2" id="KW-1185">Reference proteome</keyword>
<sequence>MSGRFDDPGDMIDLAGRIMLTHRLAPELAMRALRIERSDAERMIVEGRLSRPLEPTVGERLRLFVNILTRLEHRLRHDSAAIRRAFETPLDALERRSPTDMLNGDAAALFAVRQAIDHIDTPKEKWWRVGH</sequence>
<accession>A0A397NQP8</accession>
<dbReference type="OrthoDB" id="7584200at2"/>
<comment type="caution">
    <text evidence="1">The sequence shown here is derived from an EMBL/GenBank/DDBJ whole genome shotgun (WGS) entry which is preliminary data.</text>
</comment>
<dbReference type="AlphaFoldDB" id="A0A397NQP8"/>
<evidence type="ECO:0000313" key="1">
    <source>
        <dbReference type="EMBL" id="RIA37085.1"/>
    </source>
</evidence>
<dbReference type="Proteomes" id="UP000266568">
    <property type="component" value="Unassembled WGS sequence"/>
</dbReference>
<gene>
    <name evidence="1" type="ORF">DFR49_2960</name>
</gene>
<dbReference type="RefSeq" id="WP_119036464.1">
    <property type="nucleotide sequence ID" value="NZ_QXDC01000004.1"/>
</dbReference>
<name>A0A397NQP8_9SPHN</name>
<evidence type="ECO:0000313" key="2">
    <source>
        <dbReference type="Proteomes" id="UP000266568"/>
    </source>
</evidence>
<protein>
    <recommendedName>
        <fullName evidence="3">DUF2384 domain-containing protein</fullName>
    </recommendedName>
</protein>
<organism evidence="1 2">
    <name type="scientific">Hephaestia caeni</name>
    <dbReference type="NCBI Taxonomy" id="645617"/>
    <lineage>
        <taxon>Bacteria</taxon>
        <taxon>Pseudomonadati</taxon>
        <taxon>Pseudomonadota</taxon>
        <taxon>Alphaproteobacteria</taxon>
        <taxon>Sphingomonadales</taxon>
        <taxon>Sphingomonadaceae</taxon>
        <taxon>Hephaestia</taxon>
    </lineage>
</organism>
<dbReference type="EMBL" id="QXDC01000004">
    <property type="protein sequence ID" value="RIA37085.1"/>
    <property type="molecule type" value="Genomic_DNA"/>
</dbReference>
<proteinExistence type="predicted"/>
<evidence type="ECO:0008006" key="3">
    <source>
        <dbReference type="Google" id="ProtNLM"/>
    </source>
</evidence>